<comment type="caution">
    <text evidence="1">The sequence shown here is derived from an EMBL/GenBank/DDBJ whole genome shotgun (WGS) entry which is preliminary data.</text>
</comment>
<gene>
    <name evidence="1" type="ORF">GCM10009864_33530</name>
</gene>
<evidence type="ECO:0000313" key="2">
    <source>
        <dbReference type="Proteomes" id="UP001500994"/>
    </source>
</evidence>
<keyword evidence="2" id="KW-1185">Reference proteome</keyword>
<accession>A0ABN3RWZ6</accession>
<sequence>MHDVHDVLSKGEPGAAAGAVERGLRLLVPGTVPGAAPVGAAGAASDRG</sequence>
<proteinExistence type="predicted"/>
<reference evidence="1 2" key="1">
    <citation type="journal article" date="2019" name="Int. J. Syst. Evol. Microbiol.">
        <title>The Global Catalogue of Microorganisms (GCM) 10K type strain sequencing project: providing services to taxonomists for standard genome sequencing and annotation.</title>
        <authorList>
            <consortium name="The Broad Institute Genomics Platform"/>
            <consortium name="The Broad Institute Genome Sequencing Center for Infectious Disease"/>
            <person name="Wu L."/>
            <person name="Ma J."/>
        </authorList>
    </citation>
    <scope>NUCLEOTIDE SEQUENCE [LARGE SCALE GENOMIC DNA]</scope>
    <source>
        <strain evidence="1 2">JCM 16374</strain>
    </source>
</reference>
<dbReference type="EMBL" id="BAAARK010000009">
    <property type="protein sequence ID" value="GAA2662903.1"/>
    <property type="molecule type" value="Genomic_DNA"/>
</dbReference>
<evidence type="ECO:0000313" key="1">
    <source>
        <dbReference type="EMBL" id="GAA2662903.1"/>
    </source>
</evidence>
<organism evidence="1 2">
    <name type="scientific">Streptomyces lunalinharesii</name>
    <dbReference type="NCBI Taxonomy" id="333384"/>
    <lineage>
        <taxon>Bacteria</taxon>
        <taxon>Bacillati</taxon>
        <taxon>Actinomycetota</taxon>
        <taxon>Actinomycetes</taxon>
        <taxon>Kitasatosporales</taxon>
        <taxon>Streptomycetaceae</taxon>
        <taxon>Streptomyces</taxon>
    </lineage>
</organism>
<dbReference type="Proteomes" id="UP001500994">
    <property type="component" value="Unassembled WGS sequence"/>
</dbReference>
<name>A0ABN3RWZ6_9ACTN</name>
<protein>
    <submittedName>
        <fullName evidence="1">Uncharacterized protein</fullName>
    </submittedName>
</protein>